<evidence type="ECO:0000313" key="3">
    <source>
        <dbReference type="Proteomes" id="UP000770717"/>
    </source>
</evidence>
<evidence type="ECO:0000313" key="2">
    <source>
        <dbReference type="EMBL" id="KAG9483453.1"/>
    </source>
</evidence>
<dbReference type="GO" id="GO:0005524">
    <property type="term" value="F:ATP binding"/>
    <property type="evidence" value="ECO:0007669"/>
    <property type="project" value="InterPro"/>
</dbReference>
<dbReference type="PANTHER" id="PTHR16043:SF1">
    <property type="entry name" value="DALR ANTICODON-BINDING DOMAIN-CONTAINING PROTEIN 3"/>
    <property type="match status" value="1"/>
</dbReference>
<dbReference type="GO" id="GO:0004814">
    <property type="term" value="F:arginine-tRNA ligase activity"/>
    <property type="evidence" value="ECO:0007669"/>
    <property type="project" value="InterPro"/>
</dbReference>
<accession>A0A8J6K7B2</accession>
<comment type="caution">
    <text evidence="2">The sequence shown here is derived from an EMBL/GenBank/DDBJ whole genome shotgun (WGS) entry which is preliminary data.</text>
</comment>
<gene>
    <name evidence="2" type="ORF">GDO78_009395</name>
</gene>
<dbReference type="InterPro" id="IPR037380">
    <property type="entry name" value="DALRD3"/>
</dbReference>
<dbReference type="Pfam" id="PF05746">
    <property type="entry name" value="DALR_1"/>
    <property type="match status" value="1"/>
</dbReference>
<dbReference type="SUPFAM" id="SSF47323">
    <property type="entry name" value="Anticodon-binding domain of a subclass of class I aminoacyl-tRNA synthetases"/>
    <property type="match status" value="1"/>
</dbReference>
<dbReference type="Proteomes" id="UP000770717">
    <property type="component" value="Unassembled WGS sequence"/>
</dbReference>
<dbReference type="AlphaFoldDB" id="A0A8J6K7B2"/>
<reference evidence="2" key="1">
    <citation type="thesis" date="2020" institute="ProQuest LLC" country="789 East Eisenhower Parkway, Ann Arbor, MI, USA">
        <title>Comparative Genomics and Chromosome Evolution.</title>
        <authorList>
            <person name="Mudd A.B."/>
        </authorList>
    </citation>
    <scope>NUCLEOTIDE SEQUENCE</scope>
    <source>
        <strain evidence="2">HN-11 Male</strain>
        <tissue evidence="2">Kidney and liver</tissue>
    </source>
</reference>
<feature type="domain" description="DALR anticodon binding" evidence="1">
    <location>
        <begin position="1"/>
        <end position="90"/>
    </location>
</feature>
<dbReference type="Gene3D" id="1.10.730.10">
    <property type="entry name" value="Isoleucyl-tRNA Synthetase, Domain 1"/>
    <property type="match status" value="1"/>
</dbReference>
<dbReference type="OrthoDB" id="9990834at2759"/>
<dbReference type="InterPro" id="IPR008909">
    <property type="entry name" value="DALR_anticod-bd"/>
</dbReference>
<evidence type="ECO:0000259" key="1">
    <source>
        <dbReference type="SMART" id="SM00836"/>
    </source>
</evidence>
<proteinExistence type="predicted"/>
<protein>
    <recommendedName>
        <fullName evidence="1">DALR anticodon binding domain-containing protein</fullName>
    </recommendedName>
</protein>
<keyword evidence="3" id="KW-1185">Reference proteome</keyword>
<name>A0A8J6K7B2_ELECQ</name>
<sequence>MMLPEVLSQSGQMSSTSPGIRATANTEVICKFLVSLSMDFSCYYNRVHILGEPLPHLFSRMFARLQLMKGVQSVLHSALKTLHIMPLTQI</sequence>
<organism evidence="2 3">
    <name type="scientific">Eleutherodactylus coqui</name>
    <name type="common">Puerto Rican coqui</name>
    <dbReference type="NCBI Taxonomy" id="57060"/>
    <lineage>
        <taxon>Eukaryota</taxon>
        <taxon>Metazoa</taxon>
        <taxon>Chordata</taxon>
        <taxon>Craniata</taxon>
        <taxon>Vertebrata</taxon>
        <taxon>Euteleostomi</taxon>
        <taxon>Amphibia</taxon>
        <taxon>Batrachia</taxon>
        <taxon>Anura</taxon>
        <taxon>Neobatrachia</taxon>
        <taxon>Hyloidea</taxon>
        <taxon>Eleutherodactylidae</taxon>
        <taxon>Eleutherodactylinae</taxon>
        <taxon>Eleutherodactylus</taxon>
        <taxon>Eleutherodactylus</taxon>
    </lineage>
</organism>
<dbReference type="SMART" id="SM00836">
    <property type="entry name" value="DALR_1"/>
    <property type="match status" value="1"/>
</dbReference>
<dbReference type="GO" id="GO:0006420">
    <property type="term" value="P:arginyl-tRNA aminoacylation"/>
    <property type="evidence" value="ECO:0007669"/>
    <property type="project" value="InterPro"/>
</dbReference>
<dbReference type="EMBL" id="WNTK01000005">
    <property type="protein sequence ID" value="KAG9483453.1"/>
    <property type="molecule type" value="Genomic_DNA"/>
</dbReference>
<dbReference type="GO" id="GO:0106217">
    <property type="term" value="P:tRNA C3-cytosine methylation"/>
    <property type="evidence" value="ECO:0007669"/>
    <property type="project" value="TreeGrafter"/>
</dbReference>
<dbReference type="GO" id="GO:0000049">
    <property type="term" value="F:tRNA binding"/>
    <property type="evidence" value="ECO:0007669"/>
    <property type="project" value="TreeGrafter"/>
</dbReference>
<dbReference type="PANTHER" id="PTHR16043">
    <property type="entry name" value="DALRD3 PROTEIN"/>
    <property type="match status" value="1"/>
</dbReference>
<dbReference type="InterPro" id="IPR009080">
    <property type="entry name" value="tRNAsynth_Ia_anticodon-bd"/>
</dbReference>